<evidence type="ECO:0000256" key="1">
    <source>
        <dbReference type="ARBA" id="ARBA00022801"/>
    </source>
</evidence>
<dbReference type="InterPro" id="IPR000868">
    <property type="entry name" value="Isochorismatase-like_dom"/>
</dbReference>
<dbReference type="SUPFAM" id="SSF52499">
    <property type="entry name" value="Isochorismatase-like hydrolases"/>
    <property type="match status" value="1"/>
</dbReference>
<accession>A0A009IGY4</accession>
<reference evidence="3 4" key="1">
    <citation type="submission" date="2014-02" db="EMBL/GenBank/DDBJ databases">
        <title>Comparative genomics and transcriptomics to identify genetic mechanisms underlying the emergence of carbapenem resistant Acinetobacter baumannii (CRAb).</title>
        <authorList>
            <person name="Harris A.D."/>
            <person name="Johnson K.J."/>
            <person name="George J."/>
            <person name="Shefchek K."/>
            <person name="Daugherty S.C."/>
            <person name="Parankush S."/>
            <person name="Sadzewicz L."/>
            <person name="Tallon L."/>
            <person name="Sengamalay N."/>
            <person name="Hazen T.H."/>
            <person name="Rasko D.A."/>
        </authorList>
    </citation>
    <scope>NUCLEOTIDE SEQUENCE [LARGE SCALE GENOMIC DNA]</scope>
    <source>
        <strain evidence="3 4">1295743</strain>
    </source>
</reference>
<evidence type="ECO:0000259" key="2">
    <source>
        <dbReference type="Pfam" id="PF00857"/>
    </source>
</evidence>
<name>A0A009IGY4_ACIB9</name>
<dbReference type="InterPro" id="IPR036380">
    <property type="entry name" value="Isochorismatase-like_sf"/>
</dbReference>
<dbReference type="GO" id="GO:0016787">
    <property type="term" value="F:hydrolase activity"/>
    <property type="evidence" value="ECO:0007669"/>
    <property type="project" value="UniProtKB-KW"/>
</dbReference>
<dbReference type="RefSeq" id="WP_032051714.1">
    <property type="nucleotide sequence ID" value="NZ_JEWH01000068.1"/>
</dbReference>
<gene>
    <name evidence="3" type="ORF">J512_3658</name>
</gene>
<dbReference type="Pfam" id="PF00857">
    <property type="entry name" value="Isochorismatase"/>
    <property type="match status" value="1"/>
</dbReference>
<dbReference type="Proteomes" id="UP000020595">
    <property type="component" value="Unassembled WGS sequence"/>
</dbReference>
<dbReference type="PATRIC" id="fig|1310613.3.peg.3499"/>
<sequence>MSKQAVIVVDLQNEYLPTGKLPLVNIEAALDNAAKVIEYARTHSIPVIHIRHEFLDPNASFFVKNTTGVEIIDTVSPLDDECVITKNYPNSFFQTELDQKLKAEGVDQLTIIGAMSHMCIDATTRAASDLGYQCTVVEDACTTMDLEFNGRVVEAAQVHAALMAALAFAYASITSTTDYLNS</sequence>
<dbReference type="PANTHER" id="PTHR43540">
    <property type="entry name" value="PEROXYUREIDOACRYLATE/UREIDOACRYLATE AMIDOHYDROLASE-RELATED"/>
    <property type="match status" value="1"/>
</dbReference>
<dbReference type="AlphaFoldDB" id="A0A009IGY4"/>
<dbReference type="CDD" id="cd01014">
    <property type="entry name" value="nicotinamidase_related"/>
    <property type="match status" value="1"/>
</dbReference>
<organism evidence="3 4">
    <name type="scientific">Acinetobacter baumannii (strain 1295743)</name>
    <dbReference type="NCBI Taxonomy" id="1310613"/>
    <lineage>
        <taxon>Bacteria</taxon>
        <taxon>Pseudomonadati</taxon>
        <taxon>Pseudomonadota</taxon>
        <taxon>Gammaproteobacteria</taxon>
        <taxon>Moraxellales</taxon>
        <taxon>Moraxellaceae</taxon>
        <taxon>Acinetobacter</taxon>
        <taxon>Acinetobacter calcoaceticus/baumannii complex</taxon>
    </lineage>
</organism>
<dbReference type="PANTHER" id="PTHR43540:SF1">
    <property type="entry name" value="ISOCHORISMATASE HYDROLASE"/>
    <property type="match status" value="1"/>
</dbReference>
<keyword evidence="1" id="KW-0378">Hydrolase</keyword>
<comment type="caution">
    <text evidence="3">The sequence shown here is derived from an EMBL/GenBank/DDBJ whole genome shotgun (WGS) entry which is preliminary data.</text>
</comment>
<evidence type="ECO:0000313" key="4">
    <source>
        <dbReference type="Proteomes" id="UP000020595"/>
    </source>
</evidence>
<evidence type="ECO:0000313" key="3">
    <source>
        <dbReference type="EMBL" id="EXB03894.1"/>
    </source>
</evidence>
<dbReference type="InterPro" id="IPR050272">
    <property type="entry name" value="Isochorismatase-like_hydrls"/>
</dbReference>
<dbReference type="Gene3D" id="3.40.50.850">
    <property type="entry name" value="Isochorismatase-like"/>
    <property type="match status" value="1"/>
</dbReference>
<protein>
    <submittedName>
        <fullName evidence="3">Isochorismatase family protein</fullName>
    </submittedName>
</protein>
<feature type="domain" description="Isochorismatase-like" evidence="2">
    <location>
        <begin position="5"/>
        <end position="149"/>
    </location>
</feature>
<dbReference type="EMBL" id="JEWH01000068">
    <property type="protein sequence ID" value="EXB03894.1"/>
    <property type="molecule type" value="Genomic_DNA"/>
</dbReference>
<proteinExistence type="predicted"/>